<dbReference type="EMBL" id="JAGIOL010000001">
    <property type="protein sequence ID" value="MBP2435810.1"/>
    <property type="molecule type" value="Genomic_DNA"/>
</dbReference>
<comment type="caution">
    <text evidence="1">The sequence shown here is derived from an EMBL/GenBank/DDBJ whole genome shotgun (WGS) entry which is preliminary data.</text>
</comment>
<dbReference type="Proteomes" id="UP001519362">
    <property type="component" value="Unassembled WGS sequence"/>
</dbReference>
<evidence type="ECO:0000313" key="1">
    <source>
        <dbReference type="EMBL" id="MBP2435810.1"/>
    </source>
</evidence>
<sequence length="38" mass="4114">MSDRLQVKLSTQQLTNVRQVGLLSVPLTTVSETGARVS</sequence>
<reference evidence="1 2" key="1">
    <citation type="submission" date="2021-03" db="EMBL/GenBank/DDBJ databases">
        <title>Sequencing the genomes of 1000 actinobacteria strains.</title>
        <authorList>
            <person name="Klenk H.-P."/>
        </authorList>
    </citation>
    <scope>NUCLEOTIDE SEQUENCE [LARGE SCALE GENOMIC DNA]</scope>
    <source>
        <strain evidence="1 2">DSM 24221</strain>
    </source>
</reference>
<accession>A0ABS4ZFP5</accession>
<proteinExistence type="predicted"/>
<keyword evidence="2" id="KW-1185">Reference proteome</keyword>
<evidence type="ECO:0000313" key="2">
    <source>
        <dbReference type="Proteomes" id="UP001519362"/>
    </source>
</evidence>
<organism evidence="1 2">
    <name type="scientific">Microbacterium amylolyticum</name>
    <dbReference type="NCBI Taxonomy" id="936337"/>
    <lineage>
        <taxon>Bacteria</taxon>
        <taxon>Bacillati</taxon>
        <taxon>Actinomycetota</taxon>
        <taxon>Actinomycetes</taxon>
        <taxon>Micrococcales</taxon>
        <taxon>Microbacteriaceae</taxon>
        <taxon>Microbacterium</taxon>
    </lineage>
</organism>
<protein>
    <submittedName>
        <fullName evidence="1">Uncharacterized protein</fullName>
    </submittedName>
</protein>
<gene>
    <name evidence="1" type="ORF">JOF34_000396</name>
</gene>
<name>A0ABS4ZFP5_9MICO</name>